<dbReference type="SUPFAM" id="SSF51182">
    <property type="entry name" value="RmlC-like cupins"/>
    <property type="match status" value="1"/>
</dbReference>
<dbReference type="Gene3D" id="2.60.120.10">
    <property type="entry name" value="Jelly Rolls"/>
    <property type="match status" value="2"/>
</dbReference>
<dbReference type="AlphaFoldDB" id="A0A330LLA7"/>
<evidence type="ECO:0000256" key="2">
    <source>
        <dbReference type="PIRSR" id="PIRSR006232-1"/>
    </source>
</evidence>
<dbReference type="InterPro" id="IPR003829">
    <property type="entry name" value="Pirin_N_dom"/>
</dbReference>
<keyword evidence="2" id="KW-0408">Iron</keyword>
<dbReference type="GO" id="GO:0046872">
    <property type="term" value="F:metal ion binding"/>
    <property type="evidence" value="ECO:0007669"/>
    <property type="project" value="UniProtKB-KW"/>
</dbReference>
<evidence type="ECO:0000256" key="3">
    <source>
        <dbReference type="RuleBase" id="RU003457"/>
    </source>
</evidence>
<gene>
    <name evidence="6" type="ORF">MORIYA_1316</name>
</gene>
<reference evidence="7" key="1">
    <citation type="submission" date="2018-05" db="EMBL/GenBank/DDBJ databases">
        <authorList>
            <person name="Cea G.-C."/>
            <person name="William W."/>
        </authorList>
    </citation>
    <scope>NUCLEOTIDE SEQUENCE [LARGE SCALE GENOMIC DNA]</scope>
    <source>
        <strain evidence="7">DB21MT 5</strain>
    </source>
</reference>
<feature type="domain" description="Pirin N-terminal" evidence="4">
    <location>
        <begin position="10"/>
        <end position="118"/>
    </location>
</feature>
<evidence type="ECO:0000259" key="5">
    <source>
        <dbReference type="Pfam" id="PF17954"/>
    </source>
</evidence>
<name>A0A330LLA7_9GAMM</name>
<dbReference type="Proteomes" id="UP000250163">
    <property type="component" value="Chromosome MORIYA"/>
</dbReference>
<dbReference type="InterPro" id="IPR041602">
    <property type="entry name" value="Quercetinase_C"/>
</dbReference>
<feature type="domain" description="Quercetin 2,3-dioxygenase C-terminal cupin" evidence="5">
    <location>
        <begin position="152"/>
        <end position="239"/>
    </location>
</feature>
<dbReference type="Pfam" id="PF02678">
    <property type="entry name" value="Pirin"/>
    <property type="match status" value="1"/>
</dbReference>
<organism evidence="6 7">
    <name type="scientific">Moritella yayanosii</name>
    <dbReference type="NCBI Taxonomy" id="69539"/>
    <lineage>
        <taxon>Bacteria</taxon>
        <taxon>Pseudomonadati</taxon>
        <taxon>Pseudomonadota</taxon>
        <taxon>Gammaproteobacteria</taxon>
        <taxon>Alteromonadales</taxon>
        <taxon>Moritellaceae</taxon>
        <taxon>Moritella</taxon>
    </lineage>
</organism>
<dbReference type="InterPro" id="IPR012093">
    <property type="entry name" value="Pirin"/>
</dbReference>
<dbReference type="EMBL" id="LS483250">
    <property type="protein sequence ID" value="SQD77794.1"/>
    <property type="molecule type" value="Genomic_DNA"/>
</dbReference>
<keyword evidence="2" id="KW-0479">Metal-binding</keyword>
<keyword evidence="7" id="KW-1185">Reference proteome</keyword>
<protein>
    <submittedName>
        <fullName evidence="6">Pirin-like protein CC_1473</fullName>
    </submittedName>
</protein>
<sequence length="243" mass="26984">MIKHYPFQQIGKANHGWLKTNHHFSFANYYNPKRMGFGTLLVVNDDWVAAGTGFPAHPHKNMEIITFVRSGAVTHQDNAGNKGVTLAGEVQVMSAGSGITHSEYNLTKEPLTLFQIWIEPNKHNVKPRWDSKLFSENTDTLNHIDKVALPLLVSGYPDEQDNALFINQAARIYGGKVKKGTLFTHSIEHQAYVLASSGEFELIDNQRAVMMKTGDGAEVTKQQEVTIKALSDAEIIIIDAPAQ</sequence>
<dbReference type="CDD" id="cd02910">
    <property type="entry name" value="cupin_Yhhw_N"/>
    <property type="match status" value="1"/>
</dbReference>
<feature type="binding site" evidence="2">
    <location>
        <position position="57"/>
    </location>
    <ligand>
        <name>Fe cation</name>
        <dbReference type="ChEBI" id="CHEBI:24875"/>
    </ligand>
</feature>
<comment type="similarity">
    <text evidence="1 3">Belongs to the pirin family.</text>
</comment>
<dbReference type="Pfam" id="PF17954">
    <property type="entry name" value="Pirin_C_2"/>
    <property type="match status" value="1"/>
</dbReference>
<feature type="binding site" evidence="2">
    <location>
        <position position="101"/>
    </location>
    <ligand>
        <name>Fe cation</name>
        <dbReference type="ChEBI" id="CHEBI:24875"/>
    </ligand>
</feature>
<dbReference type="PANTHER" id="PTHR43212:SF3">
    <property type="entry name" value="QUERCETIN 2,3-DIOXYGENASE"/>
    <property type="match status" value="1"/>
</dbReference>
<comment type="cofactor">
    <cofactor evidence="2">
        <name>Fe cation</name>
        <dbReference type="ChEBI" id="CHEBI:24875"/>
    </cofactor>
    <text evidence="2">Binds 1 Fe cation per subunit.</text>
</comment>
<proteinExistence type="inferred from homology"/>
<accession>A0A330LLA7</accession>
<dbReference type="PANTHER" id="PTHR43212">
    <property type="entry name" value="QUERCETIN 2,3-DIOXYGENASE"/>
    <property type="match status" value="1"/>
</dbReference>
<feature type="binding site" evidence="2">
    <location>
        <position position="59"/>
    </location>
    <ligand>
        <name>Fe cation</name>
        <dbReference type="ChEBI" id="CHEBI:24875"/>
    </ligand>
</feature>
<dbReference type="PIRSF" id="PIRSF006232">
    <property type="entry name" value="Pirin"/>
    <property type="match status" value="1"/>
</dbReference>
<evidence type="ECO:0000313" key="7">
    <source>
        <dbReference type="Proteomes" id="UP000250163"/>
    </source>
</evidence>
<evidence type="ECO:0000259" key="4">
    <source>
        <dbReference type="Pfam" id="PF02678"/>
    </source>
</evidence>
<feature type="binding site" evidence="2">
    <location>
        <position position="103"/>
    </location>
    <ligand>
        <name>Fe cation</name>
        <dbReference type="ChEBI" id="CHEBI:24875"/>
    </ligand>
</feature>
<evidence type="ECO:0000313" key="6">
    <source>
        <dbReference type="EMBL" id="SQD77794.1"/>
    </source>
</evidence>
<dbReference type="InterPro" id="IPR011051">
    <property type="entry name" value="RmlC_Cupin_sf"/>
</dbReference>
<dbReference type="InterPro" id="IPR014710">
    <property type="entry name" value="RmlC-like_jellyroll"/>
</dbReference>
<evidence type="ECO:0000256" key="1">
    <source>
        <dbReference type="ARBA" id="ARBA00008416"/>
    </source>
</evidence>
<dbReference type="RefSeq" id="WP_112713568.1">
    <property type="nucleotide sequence ID" value="NZ_LS483250.1"/>
</dbReference>
<dbReference type="KEGG" id="mya:MORIYA_1316"/>
<dbReference type="OrthoDB" id="9780903at2"/>